<reference evidence="2 3" key="1">
    <citation type="journal article" date="2007" name="Int. J. Syst. Evol. Microbiol.">
        <title>Description of Pelomonas aquatica sp. nov. and Pelomonas puraquae sp. nov., isolated from industrial and haemodialysis water.</title>
        <authorList>
            <person name="Gomila M."/>
            <person name="Bowien B."/>
            <person name="Falsen E."/>
            <person name="Moore E.R."/>
            <person name="Lalucat J."/>
        </authorList>
    </citation>
    <scope>NUCLEOTIDE SEQUENCE [LARGE SCALE GENOMIC DNA]</scope>
    <source>
        <strain evidence="2 3">CCUG 52769</strain>
    </source>
</reference>
<name>A0A254ND48_9BURK</name>
<dbReference type="RefSeq" id="WP_088483328.1">
    <property type="nucleotide sequence ID" value="NZ_JBCNLH010000001.1"/>
</dbReference>
<proteinExistence type="predicted"/>
<dbReference type="AlphaFoldDB" id="A0A254ND48"/>
<comment type="caution">
    <text evidence="2">The sequence shown here is derived from an EMBL/GenBank/DDBJ whole genome shotgun (WGS) entry which is preliminary data.</text>
</comment>
<organism evidence="2 3">
    <name type="scientific">Roseateles puraquae</name>
    <dbReference type="NCBI Taxonomy" id="431059"/>
    <lineage>
        <taxon>Bacteria</taxon>
        <taxon>Pseudomonadati</taxon>
        <taxon>Pseudomonadota</taxon>
        <taxon>Betaproteobacteria</taxon>
        <taxon>Burkholderiales</taxon>
        <taxon>Sphaerotilaceae</taxon>
        <taxon>Roseateles</taxon>
    </lineage>
</organism>
<gene>
    <name evidence="2" type="ORF">CDO81_11440</name>
</gene>
<keyword evidence="1" id="KW-0732">Signal</keyword>
<accession>A0A254ND48</accession>
<evidence type="ECO:0000256" key="1">
    <source>
        <dbReference type="SAM" id="SignalP"/>
    </source>
</evidence>
<dbReference type="OrthoDB" id="525859at2"/>
<protein>
    <submittedName>
        <fullName evidence="2">Uncharacterized protein</fullName>
    </submittedName>
</protein>
<evidence type="ECO:0000313" key="2">
    <source>
        <dbReference type="EMBL" id="OWR04307.1"/>
    </source>
</evidence>
<dbReference type="EMBL" id="NISI01000003">
    <property type="protein sequence ID" value="OWR04307.1"/>
    <property type="molecule type" value="Genomic_DNA"/>
</dbReference>
<evidence type="ECO:0000313" key="3">
    <source>
        <dbReference type="Proteomes" id="UP000197446"/>
    </source>
</evidence>
<dbReference type="Proteomes" id="UP000197446">
    <property type="component" value="Unassembled WGS sequence"/>
</dbReference>
<dbReference type="PROSITE" id="PS51257">
    <property type="entry name" value="PROKAR_LIPOPROTEIN"/>
    <property type="match status" value="1"/>
</dbReference>
<keyword evidence="3" id="KW-1185">Reference proteome</keyword>
<feature type="chain" id="PRO_5012174264" evidence="1">
    <location>
        <begin position="21"/>
        <end position="448"/>
    </location>
</feature>
<feature type="signal peptide" evidence="1">
    <location>
        <begin position="1"/>
        <end position="20"/>
    </location>
</feature>
<sequence>MTRRPLLPSLGLALLLSACAPLSQVTPVTPPAPAPEKRYNAAELQALQPGDFSWPATSTDGERALREAALADIRARLAMPAGPARDGALPRLFDLVAQYNAEIDAARPLLLEALPTLADRDPEFQRAVLTAAHTLYPSEAAPLLWPLLPQLTASKPFAIAAYTVLQADASATPRLQAVMEQRFPSWADDARLIALMARLRDPALPQPPLADLLAAPLRPGFAVIYSLQRPGRQAMGLALVRGADGRFVREGAGQLLAVPQLALARTGLPGTLTNGNTPQGVFTIVGAGTATNPNIGPTPYLQSKLPIEASPAEFEHVESKPAADWSAALYDSFLPPSWQGYSPFKEAWLAGRAGRDELLIHGTTINPAYYAGSAYFPGTPQQGCLIANEDWDAASGRLLASRHLRLAQAYAAAGTRADLAGYLVVVEVPGPGPVTPAEALALVTAAGR</sequence>